<dbReference type="Pfam" id="PF00651">
    <property type="entry name" value="BTB"/>
    <property type="match status" value="1"/>
</dbReference>
<protein>
    <recommendedName>
        <fullName evidence="1">BTB domain-containing protein</fullName>
    </recommendedName>
</protein>
<accession>A0AAN6RMK0</accession>
<dbReference type="SUPFAM" id="SSF54695">
    <property type="entry name" value="POZ domain"/>
    <property type="match status" value="1"/>
</dbReference>
<dbReference type="CDD" id="cd18186">
    <property type="entry name" value="BTB_POZ_ZBTB_KLHL-like"/>
    <property type="match status" value="1"/>
</dbReference>
<evidence type="ECO:0000313" key="3">
    <source>
        <dbReference type="Proteomes" id="UP001280581"/>
    </source>
</evidence>
<dbReference type="PROSITE" id="PS50097">
    <property type="entry name" value="BTB"/>
    <property type="match status" value="1"/>
</dbReference>
<organism evidence="2 3">
    <name type="scientific">Pseudopithomyces chartarum</name>
    <dbReference type="NCBI Taxonomy" id="1892770"/>
    <lineage>
        <taxon>Eukaryota</taxon>
        <taxon>Fungi</taxon>
        <taxon>Dikarya</taxon>
        <taxon>Ascomycota</taxon>
        <taxon>Pezizomycotina</taxon>
        <taxon>Dothideomycetes</taxon>
        <taxon>Pleosporomycetidae</taxon>
        <taxon>Pleosporales</taxon>
        <taxon>Massarineae</taxon>
        <taxon>Didymosphaeriaceae</taxon>
        <taxon>Pseudopithomyces</taxon>
    </lineage>
</organism>
<dbReference type="PANTHER" id="PTHR47843:SF2">
    <property type="entry name" value="BTB DOMAIN-CONTAINING PROTEIN"/>
    <property type="match status" value="1"/>
</dbReference>
<dbReference type="InterPro" id="IPR000210">
    <property type="entry name" value="BTB/POZ_dom"/>
</dbReference>
<dbReference type="AlphaFoldDB" id="A0AAN6RMK0"/>
<dbReference type="Proteomes" id="UP001280581">
    <property type="component" value="Unassembled WGS sequence"/>
</dbReference>
<proteinExistence type="predicted"/>
<dbReference type="PANTHER" id="PTHR47843">
    <property type="entry name" value="BTB DOMAIN-CONTAINING PROTEIN-RELATED"/>
    <property type="match status" value="1"/>
</dbReference>
<dbReference type="EMBL" id="WVTA01000002">
    <property type="protein sequence ID" value="KAK3216084.1"/>
    <property type="molecule type" value="Genomic_DNA"/>
</dbReference>
<reference evidence="2 3" key="1">
    <citation type="submission" date="2021-02" db="EMBL/GenBank/DDBJ databases">
        <title>Genome assembly of Pseudopithomyces chartarum.</title>
        <authorList>
            <person name="Jauregui R."/>
            <person name="Singh J."/>
            <person name="Voisey C."/>
        </authorList>
    </citation>
    <scope>NUCLEOTIDE SEQUENCE [LARGE SCALE GENOMIC DNA]</scope>
    <source>
        <strain evidence="2 3">AGR01</strain>
    </source>
</reference>
<feature type="domain" description="BTB" evidence="1">
    <location>
        <begin position="22"/>
        <end position="89"/>
    </location>
</feature>
<dbReference type="Gene3D" id="3.30.710.10">
    <property type="entry name" value="Potassium Channel Kv1.1, Chain A"/>
    <property type="match status" value="1"/>
</dbReference>
<evidence type="ECO:0000259" key="1">
    <source>
        <dbReference type="PROSITE" id="PS50097"/>
    </source>
</evidence>
<dbReference type="InterPro" id="IPR011333">
    <property type="entry name" value="SKP1/BTB/POZ_sf"/>
</dbReference>
<sequence length="282" mass="32166">MAKISRNKHLPYGVLLRDGGIVHVEIGPDRVRYAVHKDLLTQYSGYFRGALSHRWQEAEDKKITLEDVDTGTFNVFVQWLYTGYIPEYDKDWIYAMEVNENRPIFQSYIAELAAVKAIVFGDRFLAPRFRAETHNWLVKRLVSSKAEAWNQTIIYAFEHLSSDDKLLSFFTEMHARHFEEMGVVDESKKEDGDDEMVQVEDDLESELPIEFLVSCMKKMALLRASSQGTADVHNYRMPVSDFGEEEVQNAAVEVSLVNLKSGGGVGLNITARSVVDMKCAQQ</sequence>
<name>A0AAN6RMK0_9PLEO</name>
<evidence type="ECO:0000313" key="2">
    <source>
        <dbReference type="EMBL" id="KAK3216084.1"/>
    </source>
</evidence>
<gene>
    <name evidence="2" type="ORF">GRF29_8g2086399</name>
</gene>
<keyword evidence="3" id="KW-1185">Reference proteome</keyword>
<comment type="caution">
    <text evidence="2">The sequence shown here is derived from an EMBL/GenBank/DDBJ whole genome shotgun (WGS) entry which is preliminary data.</text>
</comment>